<gene>
    <name evidence="2" type="ORF">SEVIR_8G100350v2</name>
</gene>
<evidence type="ECO:0000256" key="1">
    <source>
        <dbReference type="SAM" id="MobiDB-lite"/>
    </source>
</evidence>
<dbReference type="AlphaFoldDB" id="A0A4U6TDT8"/>
<dbReference type="EMBL" id="CM016559">
    <property type="protein sequence ID" value="TKW00300.1"/>
    <property type="molecule type" value="Genomic_DNA"/>
</dbReference>
<protein>
    <submittedName>
        <fullName evidence="2">Uncharacterized protein</fullName>
    </submittedName>
</protein>
<evidence type="ECO:0000313" key="3">
    <source>
        <dbReference type="Proteomes" id="UP000298652"/>
    </source>
</evidence>
<sequence>MERDPQHWRRRADLWLPCAASRLRLTPRYLPSATPLASARTVCRRTGSTARSNSSPQHLSAPRAAPISEDPALGTRRTAGVECSGRSPPPFPSLTLPTTRPPARSRRGGWQPRRGRTGAGRADQIPSLPQCRCERRRFRMS</sequence>
<evidence type="ECO:0000313" key="2">
    <source>
        <dbReference type="EMBL" id="TKW00300.1"/>
    </source>
</evidence>
<accession>A0A4U6TDT8</accession>
<dbReference type="Proteomes" id="UP000298652">
    <property type="component" value="Chromosome 8"/>
</dbReference>
<keyword evidence="3" id="KW-1185">Reference proteome</keyword>
<feature type="compositionally biased region" description="Polar residues" evidence="1">
    <location>
        <begin position="46"/>
        <end position="58"/>
    </location>
</feature>
<name>A0A4U6TDT8_SETVI</name>
<proteinExistence type="predicted"/>
<feature type="region of interest" description="Disordered" evidence="1">
    <location>
        <begin position="34"/>
        <end position="141"/>
    </location>
</feature>
<feature type="compositionally biased region" description="Low complexity" evidence="1">
    <location>
        <begin position="93"/>
        <end position="102"/>
    </location>
</feature>
<reference evidence="2" key="1">
    <citation type="submission" date="2019-03" db="EMBL/GenBank/DDBJ databases">
        <title>WGS assembly of Setaria viridis.</title>
        <authorList>
            <person name="Huang P."/>
            <person name="Jenkins J."/>
            <person name="Grimwood J."/>
            <person name="Barry K."/>
            <person name="Healey A."/>
            <person name="Mamidi S."/>
            <person name="Sreedasyam A."/>
            <person name="Shu S."/>
            <person name="Feldman M."/>
            <person name="Wu J."/>
            <person name="Yu Y."/>
            <person name="Chen C."/>
            <person name="Johnson J."/>
            <person name="Rokhsar D."/>
            <person name="Baxter I."/>
            <person name="Schmutz J."/>
            <person name="Brutnell T."/>
            <person name="Kellogg E."/>
        </authorList>
    </citation>
    <scope>NUCLEOTIDE SEQUENCE [LARGE SCALE GENOMIC DNA]</scope>
</reference>
<dbReference type="Gramene" id="TKW00300">
    <property type="protein sequence ID" value="TKW00300"/>
    <property type="gene ID" value="SEVIR_8G100350v2"/>
</dbReference>
<organism evidence="2 3">
    <name type="scientific">Setaria viridis</name>
    <name type="common">Green bristlegrass</name>
    <name type="synonym">Setaria italica subsp. viridis</name>
    <dbReference type="NCBI Taxonomy" id="4556"/>
    <lineage>
        <taxon>Eukaryota</taxon>
        <taxon>Viridiplantae</taxon>
        <taxon>Streptophyta</taxon>
        <taxon>Embryophyta</taxon>
        <taxon>Tracheophyta</taxon>
        <taxon>Spermatophyta</taxon>
        <taxon>Magnoliopsida</taxon>
        <taxon>Liliopsida</taxon>
        <taxon>Poales</taxon>
        <taxon>Poaceae</taxon>
        <taxon>PACMAD clade</taxon>
        <taxon>Panicoideae</taxon>
        <taxon>Panicodae</taxon>
        <taxon>Paniceae</taxon>
        <taxon>Cenchrinae</taxon>
        <taxon>Setaria</taxon>
    </lineage>
</organism>